<evidence type="ECO:0000256" key="1">
    <source>
        <dbReference type="SAM" id="MobiDB-lite"/>
    </source>
</evidence>
<sequence length="176" mass="19616">MPECPLADDCPSFSERIDGMGCQHYGDKGGAEWCNHYDMPIDELKEQPVKPGEEIVVDVTDIHESGAGVGRTEDGFIVLIDGLLPECRARVRIDRVMSNHAKAVKVVEKMPLEEDEEGDEEADSAEDEDEGEEGEGDEEAADEDEEDDEEEEERSRPSRDRERLGSRDNFWGSDGA</sequence>
<dbReference type="InterPro" id="IPR002792">
    <property type="entry name" value="TRAM_dom"/>
</dbReference>
<protein>
    <submittedName>
        <fullName evidence="3">Putative RNA-binding protein with TRAM domain</fullName>
    </submittedName>
</protein>
<name>A0A8T4GY52_9EURY</name>
<feature type="compositionally biased region" description="Basic and acidic residues" evidence="1">
    <location>
        <begin position="153"/>
        <end position="166"/>
    </location>
</feature>
<feature type="region of interest" description="Disordered" evidence="1">
    <location>
        <begin position="107"/>
        <end position="176"/>
    </location>
</feature>
<keyword evidence="4" id="KW-1185">Reference proteome</keyword>
<reference evidence="3" key="1">
    <citation type="submission" date="2021-03" db="EMBL/GenBank/DDBJ databases">
        <title>Genomic Encyclopedia of Type Strains, Phase IV (KMG-IV): sequencing the most valuable type-strain genomes for metagenomic binning, comparative biology and taxonomic classification.</title>
        <authorList>
            <person name="Goeker M."/>
        </authorList>
    </citation>
    <scope>NUCLEOTIDE SEQUENCE</scope>
    <source>
        <strain evidence="3">DSM 26232</strain>
    </source>
</reference>
<dbReference type="Pfam" id="PF01938">
    <property type="entry name" value="TRAM"/>
    <property type="match status" value="1"/>
</dbReference>
<comment type="caution">
    <text evidence="3">The sequence shown here is derived from an EMBL/GenBank/DDBJ whole genome shotgun (WGS) entry which is preliminary data.</text>
</comment>
<dbReference type="AlphaFoldDB" id="A0A8T4GY52"/>
<dbReference type="RefSeq" id="WP_209492319.1">
    <property type="nucleotide sequence ID" value="NZ_JAGGLC010000005.1"/>
</dbReference>
<evidence type="ECO:0000313" key="4">
    <source>
        <dbReference type="Proteomes" id="UP000823736"/>
    </source>
</evidence>
<accession>A0A8T4GY52</accession>
<organism evidence="3 4">
    <name type="scientific">Halolamina salifodinae</name>
    <dbReference type="NCBI Taxonomy" id="1202767"/>
    <lineage>
        <taxon>Archaea</taxon>
        <taxon>Methanobacteriati</taxon>
        <taxon>Methanobacteriota</taxon>
        <taxon>Stenosarchaea group</taxon>
        <taxon>Halobacteria</taxon>
        <taxon>Halobacteriales</taxon>
        <taxon>Haloferacaceae</taxon>
    </lineage>
</organism>
<dbReference type="EMBL" id="JAGGLC010000005">
    <property type="protein sequence ID" value="MBP1987967.1"/>
    <property type="molecule type" value="Genomic_DNA"/>
</dbReference>
<feature type="compositionally biased region" description="Acidic residues" evidence="1">
    <location>
        <begin position="113"/>
        <end position="152"/>
    </location>
</feature>
<evidence type="ECO:0000313" key="3">
    <source>
        <dbReference type="EMBL" id="MBP1987967.1"/>
    </source>
</evidence>
<dbReference type="Proteomes" id="UP000823736">
    <property type="component" value="Unassembled WGS sequence"/>
</dbReference>
<dbReference type="OrthoDB" id="199482at2157"/>
<dbReference type="PROSITE" id="PS50926">
    <property type="entry name" value="TRAM"/>
    <property type="match status" value="1"/>
</dbReference>
<proteinExistence type="predicted"/>
<evidence type="ECO:0000259" key="2">
    <source>
        <dbReference type="PROSITE" id="PS50926"/>
    </source>
</evidence>
<feature type="domain" description="TRAM" evidence="2">
    <location>
        <begin position="48"/>
        <end position="107"/>
    </location>
</feature>
<gene>
    <name evidence="3" type="ORF">J2753_002477</name>
</gene>
<dbReference type="SUPFAM" id="SSF50249">
    <property type="entry name" value="Nucleic acid-binding proteins"/>
    <property type="match status" value="1"/>
</dbReference>
<dbReference type="Gene3D" id="2.40.50.140">
    <property type="entry name" value="Nucleic acid-binding proteins"/>
    <property type="match status" value="1"/>
</dbReference>
<dbReference type="InterPro" id="IPR012340">
    <property type="entry name" value="NA-bd_OB-fold"/>
</dbReference>